<feature type="domain" description="DUF4142" evidence="2">
    <location>
        <begin position="127"/>
        <end position="199"/>
    </location>
</feature>
<sequence>MTGSALAEDADKKVKKEQKEVGEAAAERTLYVGKLVLFDAKQVALGNLALEKSQNPEVRAFAQKLVDERRQHMSDLRTWADSKSIEVANIDLSSPNSATGGSGSAPPAMQEGFDKKMEGVDERLNKAITEAEKDLDKLREKNGKDFDKAFLSRVSDDGKKGQDLVKDGQKKYRSDAAFSALLSKTRQGIESEETQAKDLEKLVR</sequence>
<feature type="compositionally biased region" description="Basic and acidic residues" evidence="1">
    <location>
        <begin position="9"/>
        <end position="21"/>
    </location>
</feature>
<dbReference type="InterPro" id="IPR012347">
    <property type="entry name" value="Ferritin-like"/>
</dbReference>
<protein>
    <submittedName>
        <fullName evidence="3">DUF4142 domain-containing protein</fullName>
    </submittedName>
</protein>
<dbReference type="InterPro" id="IPR025419">
    <property type="entry name" value="DUF4142"/>
</dbReference>
<feature type="region of interest" description="Disordered" evidence="1">
    <location>
        <begin position="1"/>
        <end position="21"/>
    </location>
</feature>
<evidence type="ECO:0000313" key="3">
    <source>
        <dbReference type="EMBL" id="QSQ18387.1"/>
    </source>
</evidence>
<proteinExistence type="predicted"/>
<accession>A0ABX7NHP2</accession>
<keyword evidence="4" id="KW-1185">Reference proteome</keyword>
<dbReference type="Pfam" id="PF13628">
    <property type="entry name" value="DUF4142"/>
    <property type="match status" value="2"/>
</dbReference>
<dbReference type="PANTHER" id="PTHR38593:SF1">
    <property type="entry name" value="BLR2558 PROTEIN"/>
    <property type="match status" value="1"/>
</dbReference>
<feature type="region of interest" description="Disordered" evidence="1">
    <location>
        <begin position="91"/>
        <end position="112"/>
    </location>
</feature>
<feature type="domain" description="DUF4142" evidence="2">
    <location>
        <begin position="31"/>
        <end position="89"/>
    </location>
</feature>
<dbReference type="Gene3D" id="1.20.1260.10">
    <property type="match status" value="1"/>
</dbReference>
<evidence type="ECO:0000313" key="4">
    <source>
        <dbReference type="Proteomes" id="UP000663090"/>
    </source>
</evidence>
<evidence type="ECO:0000259" key="2">
    <source>
        <dbReference type="Pfam" id="PF13628"/>
    </source>
</evidence>
<dbReference type="EMBL" id="CP071091">
    <property type="protein sequence ID" value="QSQ18387.1"/>
    <property type="molecule type" value="Genomic_DNA"/>
</dbReference>
<gene>
    <name evidence="3" type="ORF">JY572_23705</name>
</gene>
<dbReference type="Proteomes" id="UP000663090">
    <property type="component" value="Chromosome"/>
</dbReference>
<dbReference type="PANTHER" id="PTHR38593">
    <property type="entry name" value="BLR2558 PROTEIN"/>
    <property type="match status" value="1"/>
</dbReference>
<evidence type="ECO:0000256" key="1">
    <source>
        <dbReference type="SAM" id="MobiDB-lite"/>
    </source>
</evidence>
<reference evidence="3 4" key="1">
    <citation type="submission" date="2021-02" db="EMBL/GenBank/DDBJ databases">
        <title>De Novo genome assembly of isolated myxobacteria.</title>
        <authorList>
            <person name="Stevens D.C."/>
        </authorList>
    </citation>
    <scope>NUCLEOTIDE SEQUENCE [LARGE SCALE GENOMIC DNA]</scope>
    <source>
        <strain evidence="3 4">SCHIC003</strain>
    </source>
</reference>
<name>A0ABX7NHP2_9BACT</name>
<organism evidence="3 4">
    <name type="scientific">Myxococcus landrumensis</name>
    <dbReference type="NCBI Taxonomy" id="2813577"/>
    <lineage>
        <taxon>Bacteria</taxon>
        <taxon>Pseudomonadati</taxon>
        <taxon>Myxococcota</taxon>
        <taxon>Myxococcia</taxon>
        <taxon>Myxococcales</taxon>
        <taxon>Cystobacterineae</taxon>
        <taxon>Myxococcaceae</taxon>
        <taxon>Myxococcus</taxon>
    </lineage>
</organism>